<dbReference type="Proteomes" id="UP000681720">
    <property type="component" value="Unassembled WGS sequence"/>
</dbReference>
<feature type="compositionally biased region" description="Acidic residues" evidence="1">
    <location>
        <begin position="65"/>
        <end position="74"/>
    </location>
</feature>
<name>A0A8S2RRH2_9BILA</name>
<sequence length="95" mass="11015">RHKSIYLQASLTKKYNPTERRRKRHRHSQTLGESTNTSSKVTSSNGTKDSNETDSPSARIQFLLGDEDQEDDDEEHKPHDLFIELNELRCDNDKS</sequence>
<evidence type="ECO:0000313" key="3">
    <source>
        <dbReference type="Proteomes" id="UP000681720"/>
    </source>
</evidence>
<feature type="non-terminal residue" evidence="2">
    <location>
        <position position="1"/>
    </location>
</feature>
<evidence type="ECO:0000256" key="1">
    <source>
        <dbReference type="SAM" id="MobiDB-lite"/>
    </source>
</evidence>
<reference evidence="2" key="1">
    <citation type="submission" date="2021-02" db="EMBL/GenBank/DDBJ databases">
        <authorList>
            <person name="Nowell W R."/>
        </authorList>
    </citation>
    <scope>NUCLEOTIDE SEQUENCE</scope>
</reference>
<feature type="non-terminal residue" evidence="2">
    <location>
        <position position="95"/>
    </location>
</feature>
<feature type="region of interest" description="Disordered" evidence="1">
    <location>
        <begin position="1"/>
        <end position="80"/>
    </location>
</feature>
<dbReference type="AlphaFoldDB" id="A0A8S2RRH2"/>
<organism evidence="2 3">
    <name type="scientific">Rotaria magnacalcarata</name>
    <dbReference type="NCBI Taxonomy" id="392030"/>
    <lineage>
        <taxon>Eukaryota</taxon>
        <taxon>Metazoa</taxon>
        <taxon>Spiralia</taxon>
        <taxon>Gnathifera</taxon>
        <taxon>Rotifera</taxon>
        <taxon>Eurotatoria</taxon>
        <taxon>Bdelloidea</taxon>
        <taxon>Philodinida</taxon>
        <taxon>Philodinidae</taxon>
        <taxon>Rotaria</taxon>
    </lineage>
</organism>
<proteinExistence type="predicted"/>
<protein>
    <submittedName>
        <fullName evidence="2">Uncharacterized protein</fullName>
    </submittedName>
</protein>
<feature type="compositionally biased region" description="Low complexity" evidence="1">
    <location>
        <begin position="34"/>
        <end position="48"/>
    </location>
</feature>
<evidence type="ECO:0000313" key="2">
    <source>
        <dbReference type="EMBL" id="CAF4178967.1"/>
    </source>
</evidence>
<dbReference type="EMBL" id="CAJOBJ010014908">
    <property type="protein sequence ID" value="CAF4178967.1"/>
    <property type="molecule type" value="Genomic_DNA"/>
</dbReference>
<accession>A0A8S2RRH2</accession>
<comment type="caution">
    <text evidence="2">The sequence shown here is derived from an EMBL/GenBank/DDBJ whole genome shotgun (WGS) entry which is preliminary data.</text>
</comment>
<gene>
    <name evidence="2" type="ORF">GIL414_LOCUS20702</name>
</gene>